<keyword evidence="5" id="KW-0067">ATP-binding</keyword>
<feature type="compositionally biased region" description="Gly residues" evidence="10">
    <location>
        <begin position="25"/>
        <end position="53"/>
    </location>
</feature>
<keyword evidence="9" id="KW-1135">Mitochondrion nucleoid</keyword>
<dbReference type="SUPFAM" id="SSF52540">
    <property type="entry name" value="P-loop containing nucleoside triphosphate hydrolases"/>
    <property type="match status" value="1"/>
</dbReference>
<dbReference type="Pfam" id="PF12037">
    <property type="entry name" value="ATAD3_N"/>
    <property type="match status" value="1"/>
</dbReference>
<evidence type="ECO:0000256" key="6">
    <source>
        <dbReference type="ARBA" id="ARBA00023054"/>
    </source>
</evidence>
<dbReference type="InterPro" id="IPR003593">
    <property type="entry name" value="AAA+_ATPase"/>
</dbReference>
<dbReference type="GO" id="GO:0016887">
    <property type="term" value="F:ATP hydrolysis activity"/>
    <property type="evidence" value="ECO:0007669"/>
    <property type="project" value="InterPro"/>
</dbReference>
<reference evidence="12 13" key="1">
    <citation type="submission" date="2024-05" db="EMBL/GenBank/DDBJ databases">
        <authorList>
            <person name="Wallberg A."/>
        </authorList>
    </citation>
    <scope>NUCLEOTIDE SEQUENCE [LARGE SCALE GENOMIC DNA]</scope>
</reference>
<dbReference type="PANTHER" id="PTHR23075:SF0">
    <property type="entry name" value="ATPASE FAMILY AAA DOMAIN-CONTAINING PROTEIN 3"/>
    <property type="match status" value="1"/>
</dbReference>
<keyword evidence="8" id="KW-0472">Membrane</keyword>
<evidence type="ECO:0000256" key="7">
    <source>
        <dbReference type="ARBA" id="ARBA00023128"/>
    </source>
</evidence>
<feature type="compositionally biased region" description="Basic and acidic residues" evidence="10">
    <location>
        <begin position="164"/>
        <end position="182"/>
    </location>
</feature>
<comment type="caution">
    <text evidence="12">The sequence shown here is derived from an EMBL/GenBank/DDBJ whole genome shotgun (WGS) entry which is preliminary data.</text>
</comment>
<feature type="region of interest" description="Disordered" evidence="10">
    <location>
        <begin position="117"/>
        <end position="151"/>
    </location>
</feature>
<keyword evidence="6" id="KW-0175">Coiled coil</keyword>
<dbReference type="InterPro" id="IPR021911">
    <property type="entry name" value="ATAD3_N"/>
</dbReference>
<dbReference type="EMBL" id="CAXKWB010001580">
    <property type="protein sequence ID" value="CAL4064876.1"/>
    <property type="molecule type" value="Genomic_DNA"/>
</dbReference>
<feature type="region of interest" description="Disordered" evidence="10">
    <location>
        <begin position="163"/>
        <end position="182"/>
    </location>
</feature>
<gene>
    <name evidence="12" type="ORF">MNOR_LOCUS4334</name>
</gene>
<accession>A0AAV2PV01</accession>
<dbReference type="GO" id="GO:0005743">
    <property type="term" value="C:mitochondrial inner membrane"/>
    <property type="evidence" value="ECO:0007669"/>
    <property type="project" value="UniProtKB-SubCell"/>
</dbReference>
<feature type="compositionally biased region" description="Basic and acidic residues" evidence="10">
    <location>
        <begin position="117"/>
        <end position="140"/>
    </location>
</feature>
<keyword evidence="3" id="KW-0547">Nucleotide-binding</keyword>
<evidence type="ECO:0000256" key="4">
    <source>
        <dbReference type="ARBA" id="ARBA00022792"/>
    </source>
</evidence>
<dbReference type="InterPro" id="IPR027417">
    <property type="entry name" value="P-loop_NTPase"/>
</dbReference>
<comment type="subcellular location">
    <subcellularLocation>
        <location evidence="1">Mitochondrion inner membrane</location>
    </subcellularLocation>
    <subcellularLocation>
        <location evidence="2">Mitochondrion matrix</location>
        <location evidence="2">Mitochondrion nucleoid</location>
    </subcellularLocation>
</comment>
<dbReference type="FunFam" id="3.40.50.300:FF:001717">
    <property type="entry name" value="ATPase family AAA domain-containing protein"/>
    <property type="match status" value="1"/>
</dbReference>
<dbReference type="SMART" id="SM00382">
    <property type="entry name" value="AAA"/>
    <property type="match status" value="1"/>
</dbReference>
<dbReference type="PANTHER" id="PTHR23075">
    <property type="entry name" value="PUTATIVE ATP-ASE"/>
    <property type="match status" value="1"/>
</dbReference>
<sequence>MSWLFGYNKPQNFSDFVPPQLPTGAAGGGGGDDPAGAGGQGGGQGGGPIGGGPSNNPMDAYRFDSAALERAAKAAKDLESSKFAKEALELSKMQESTKQNEILTRAKEIEVQIEAAKAEGKRIEQEERRKTLQEQSKLDQNKSQYQDQLSRKRYDDQLIQQQRMNEENLRKQEDSVSKQEAMRKATIEHELEQRHKYDMKRLEAEMHAKGTLERENQDLTLEQIRVRASEDRETTLKSLVEKRETVVASIKTAGAAIGTGMDAFLSDPGKIQAAVAGLVALTVGYYGAKGSLGVMFRFAEARLSKPSLVRETSRVSVFDLVKHPIQTVKKIKKKPEDVLEGVVINPALEERTRDIAIATKNTKYNKGMYRNILLHGPPGTGKTLFAKKLAMHSGMDYAIMTGGDIALLGKDSVGAIHKVFDWASTSRKGLILFIDEAEGFLRKRHENISEELRMAISAFLYRTGTQTDKFMMVLASNTPEVLDFAVVDRVHEPVEFPLPTRAERERLVRLYFEKYILLPASAGKRRLKVADFNYSEACSRIADMTEGMSGREITNLALDWQMTTYASLNGIFTDAIMIKRAEAAVEHKKHKVSWRSDHETSKTKFNQVVMQAVKEANTTAAPKEEPAVTDAFREANTAAAAMFSQVVIQAVQEANTAAAAKEESSVSEVVPEAIMAAATKDEPVSEAVQEATTTAATKEESSVSEVVPEAITAAATKDEPVSEAVPEVIATVTTKDEPAGTEAIIEANAATKEELSVSEVVPEVNTAAAAKDEPAVLEEVTEVNTTAATKDEPSVSEVVPEAITTAATKD</sequence>
<evidence type="ECO:0000313" key="12">
    <source>
        <dbReference type="EMBL" id="CAL4064876.1"/>
    </source>
</evidence>
<organism evidence="12 13">
    <name type="scientific">Meganyctiphanes norvegica</name>
    <name type="common">Northern krill</name>
    <name type="synonym">Thysanopoda norvegica</name>
    <dbReference type="NCBI Taxonomy" id="48144"/>
    <lineage>
        <taxon>Eukaryota</taxon>
        <taxon>Metazoa</taxon>
        <taxon>Ecdysozoa</taxon>
        <taxon>Arthropoda</taxon>
        <taxon>Crustacea</taxon>
        <taxon>Multicrustacea</taxon>
        <taxon>Malacostraca</taxon>
        <taxon>Eumalacostraca</taxon>
        <taxon>Eucarida</taxon>
        <taxon>Euphausiacea</taxon>
        <taxon>Euphausiidae</taxon>
        <taxon>Meganyctiphanes</taxon>
    </lineage>
</organism>
<feature type="region of interest" description="Disordered" evidence="10">
    <location>
        <begin position="784"/>
        <end position="810"/>
    </location>
</feature>
<feature type="region of interest" description="Disordered" evidence="10">
    <location>
        <begin position="1"/>
        <end position="63"/>
    </location>
</feature>
<feature type="non-terminal residue" evidence="12">
    <location>
        <position position="810"/>
    </location>
</feature>
<keyword evidence="13" id="KW-1185">Reference proteome</keyword>
<evidence type="ECO:0000256" key="1">
    <source>
        <dbReference type="ARBA" id="ARBA00004273"/>
    </source>
</evidence>
<evidence type="ECO:0000256" key="3">
    <source>
        <dbReference type="ARBA" id="ARBA00022741"/>
    </source>
</evidence>
<dbReference type="AlphaFoldDB" id="A0AAV2PV01"/>
<name>A0AAV2PV01_MEGNR</name>
<protein>
    <recommendedName>
        <fullName evidence="11">AAA+ ATPase domain-containing protein</fullName>
    </recommendedName>
</protein>
<dbReference type="GO" id="GO:0042645">
    <property type="term" value="C:mitochondrial nucleoid"/>
    <property type="evidence" value="ECO:0007669"/>
    <property type="project" value="UniProtKB-SubCell"/>
</dbReference>
<evidence type="ECO:0000256" key="9">
    <source>
        <dbReference type="ARBA" id="ARBA00023271"/>
    </source>
</evidence>
<evidence type="ECO:0000256" key="2">
    <source>
        <dbReference type="ARBA" id="ARBA00004436"/>
    </source>
</evidence>
<dbReference type="Proteomes" id="UP001497623">
    <property type="component" value="Unassembled WGS sequence"/>
</dbReference>
<evidence type="ECO:0000313" key="13">
    <source>
        <dbReference type="Proteomes" id="UP001497623"/>
    </source>
</evidence>
<evidence type="ECO:0000256" key="5">
    <source>
        <dbReference type="ARBA" id="ARBA00022840"/>
    </source>
</evidence>
<evidence type="ECO:0000259" key="11">
    <source>
        <dbReference type="SMART" id="SM00382"/>
    </source>
</evidence>
<dbReference type="GO" id="GO:0005524">
    <property type="term" value="F:ATP binding"/>
    <property type="evidence" value="ECO:0007669"/>
    <property type="project" value="UniProtKB-KW"/>
</dbReference>
<keyword evidence="4" id="KW-0999">Mitochondrion inner membrane</keyword>
<dbReference type="GO" id="GO:0008270">
    <property type="term" value="F:zinc ion binding"/>
    <property type="evidence" value="ECO:0007669"/>
    <property type="project" value="TreeGrafter"/>
</dbReference>
<feature type="domain" description="AAA+ ATPase" evidence="11">
    <location>
        <begin position="368"/>
        <end position="500"/>
    </location>
</feature>
<evidence type="ECO:0000256" key="8">
    <source>
        <dbReference type="ARBA" id="ARBA00023136"/>
    </source>
</evidence>
<dbReference type="GO" id="GO:0007005">
    <property type="term" value="P:mitochondrion organization"/>
    <property type="evidence" value="ECO:0007669"/>
    <property type="project" value="TreeGrafter"/>
</dbReference>
<dbReference type="Pfam" id="PF00004">
    <property type="entry name" value="AAA"/>
    <property type="match status" value="1"/>
</dbReference>
<dbReference type="InterPro" id="IPR003959">
    <property type="entry name" value="ATPase_AAA_core"/>
</dbReference>
<evidence type="ECO:0000256" key="10">
    <source>
        <dbReference type="SAM" id="MobiDB-lite"/>
    </source>
</evidence>
<keyword evidence="7" id="KW-0496">Mitochondrion</keyword>
<dbReference type="Gene3D" id="3.40.50.300">
    <property type="entry name" value="P-loop containing nucleotide triphosphate hydrolases"/>
    <property type="match status" value="1"/>
</dbReference>
<proteinExistence type="predicted"/>